<gene>
    <name evidence="10" type="ORF">SARC_13648</name>
</gene>
<keyword evidence="8" id="KW-0472">Membrane</keyword>
<dbReference type="STRING" id="667725.A0A0L0FAL8"/>
<comment type="subcellular location">
    <subcellularLocation>
        <location evidence="1">Endomembrane system</location>
        <topology evidence="1">Multi-pass membrane protein</topology>
    </subcellularLocation>
</comment>
<proteinExistence type="inferred from homology"/>
<feature type="non-terminal residue" evidence="10">
    <location>
        <position position="1"/>
    </location>
</feature>
<dbReference type="GeneID" id="25914152"/>
<dbReference type="Proteomes" id="UP000054560">
    <property type="component" value="Unassembled WGS sequence"/>
</dbReference>
<evidence type="ECO:0000256" key="5">
    <source>
        <dbReference type="ARBA" id="ARBA00022679"/>
    </source>
</evidence>
<keyword evidence="4" id="KW-0328">Glycosyltransferase</keyword>
<evidence type="ECO:0000256" key="7">
    <source>
        <dbReference type="ARBA" id="ARBA00022989"/>
    </source>
</evidence>
<feature type="domain" description="ArnT-like N-terminal" evidence="9">
    <location>
        <begin position="15"/>
        <end position="50"/>
    </location>
</feature>
<keyword evidence="6" id="KW-0812">Transmembrane</keyword>
<name>A0A0L0FAL8_9EUKA</name>
<evidence type="ECO:0000256" key="3">
    <source>
        <dbReference type="ARBA" id="ARBA00007222"/>
    </source>
</evidence>
<dbReference type="GO" id="GO:0016020">
    <property type="term" value="C:membrane"/>
    <property type="evidence" value="ECO:0007669"/>
    <property type="project" value="InterPro"/>
</dbReference>
<evidence type="ECO:0000313" key="11">
    <source>
        <dbReference type="Proteomes" id="UP000054560"/>
    </source>
</evidence>
<comment type="similarity">
    <text evidence="3">Belongs to the glycosyltransferase 39 family.</text>
</comment>
<dbReference type="InterPro" id="IPR003342">
    <property type="entry name" value="ArnT-like_N"/>
</dbReference>
<dbReference type="Pfam" id="PF02366">
    <property type="entry name" value="PMT"/>
    <property type="match status" value="1"/>
</dbReference>
<reference evidence="10 11" key="1">
    <citation type="submission" date="2011-02" db="EMBL/GenBank/DDBJ databases">
        <title>The Genome Sequence of Sphaeroforma arctica JP610.</title>
        <authorList>
            <consortium name="The Broad Institute Genome Sequencing Platform"/>
            <person name="Russ C."/>
            <person name="Cuomo C."/>
            <person name="Young S.K."/>
            <person name="Zeng Q."/>
            <person name="Gargeya S."/>
            <person name="Alvarado L."/>
            <person name="Berlin A."/>
            <person name="Chapman S.B."/>
            <person name="Chen Z."/>
            <person name="Freedman E."/>
            <person name="Gellesch M."/>
            <person name="Goldberg J."/>
            <person name="Griggs A."/>
            <person name="Gujja S."/>
            <person name="Heilman E."/>
            <person name="Heiman D."/>
            <person name="Howarth C."/>
            <person name="Mehta T."/>
            <person name="Neiman D."/>
            <person name="Pearson M."/>
            <person name="Roberts A."/>
            <person name="Saif S."/>
            <person name="Shea T."/>
            <person name="Shenoy N."/>
            <person name="Sisk P."/>
            <person name="Stolte C."/>
            <person name="Sykes S."/>
            <person name="White J."/>
            <person name="Yandava C."/>
            <person name="Burger G."/>
            <person name="Gray M.W."/>
            <person name="Holland P.W.H."/>
            <person name="King N."/>
            <person name="Lang F.B.F."/>
            <person name="Roger A.J."/>
            <person name="Ruiz-Trillo I."/>
            <person name="Haas B."/>
            <person name="Nusbaum C."/>
            <person name="Birren B."/>
        </authorList>
    </citation>
    <scope>NUCLEOTIDE SEQUENCE [LARGE SCALE GENOMIC DNA]</scope>
    <source>
        <strain evidence="10 11">JP610</strain>
    </source>
</reference>
<evidence type="ECO:0000256" key="4">
    <source>
        <dbReference type="ARBA" id="ARBA00022676"/>
    </source>
</evidence>
<feature type="non-terminal residue" evidence="10">
    <location>
        <position position="50"/>
    </location>
</feature>
<protein>
    <recommendedName>
        <fullName evidence="9">ArnT-like N-terminal domain-containing protein</fullName>
    </recommendedName>
</protein>
<dbReference type="GO" id="GO:0005783">
    <property type="term" value="C:endoplasmic reticulum"/>
    <property type="evidence" value="ECO:0007669"/>
    <property type="project" value="TreeGrafter"/>
</dbReference>
<dbReference type="OrthoDB" id="292747at2759"/>
<evidence type="ECO:0000256" key="8">
    <source>
        <dbReference type="ARBA" id="ARBA00023136"/>
    </source>
</evidence>
<keyword evidence="7" id="KW-1133">Transmembrane helix</keyword>
<dbReference type="EMBL" id="KQ245139">
    <property type="protein sequence ID" value="KNC73795.1"/>
    <property type="molecule type" value="Genomic_DNA"/>
</dbReference>
<evidence type="ECO:0000256" key="6">
    <source>
        <dbReference type="ARBA" id="ARBA00022692"/>
    </source>
</evidence>
<dbReference type="PANTHER" id="PTHR10050:SF51">
    <property type="entry name" value="PROTEIN O-MANNOSYL-TRANSFERASE 1"/>
    <property type="match status" value="1"/>
</dbReference>
<sequence length="50" mass="5694">SLYTPSRARYAIILVITVLALATRLYRVSQPSSIVFDEVHFGKFAAFYLK</sequence>
<evidence type="ECO:0000256" key="2">
    <source>
        <dbReference type="ARBA" id="ARBA00004922"/>
    </source>
</evidence>
<dbReference type="RefSeq" id="XP_014147697.1">
    <property type="nucleotide sequence ID" value="XM_014292222.1"/>
</dbReference>
<evidence type="ECO:0000313" key="10">
    <source>
        <dbReference type="EMBL" id="KNC73795.1"/>
    </source>
</evidence>
<comment type="pathway">
    <text evidence="2">Protein modification; protein glycosylation.</text>
</comment>
<evidence type="ECO:0000259" key="9">
    <source>
        <dbReference type="Pfam" id="PF02366"/>
    </source>
</evidence>
<keyword evidence="5" id="KW-0808">Transferase</keyword>
<evidence type="ECO:0000256" key="1">
    <source>
        <dbReference type="ARBA" id="ARBA00004127"/>
    </source>
</evidence>
<accession>A0A0L0FAL8</accession>
<dbReference type="PANTHER" id="PTHR10050">
    <property type="entry name" value="DOLICHYL-PHOSPHATE-MANNOSE--PROTEIN MANNOSYLTRANSFERASE"/>
    <property type="match status" value="1"/>
</dbReference>
<dbReference type="AlphaFoldDB" id="A0A0L0FAL8"/>
<dbReference type="InterPro" id="IPR027005">
    <property type="entry name" value="PMT-like"/>
</dbReference>
<organism evidence="10 11">
    <name type="scientific">Sphaeroforma arctica JP610</name>
    <dbReference type="NCBI Taxonomy" id="667725"/>
    <lineage>
        <taxon>Eukaryota</taxon>
        <taxon>Ichthyosporea</taxon>
        <taxon>Ichthyophonida</taxon>
        <taxon>Sphaeroforma</taxon>
    </lineage>
</organism>
<keyword evidence="11" id="KW-1185">Reference proteome</keyword>
<dbReference type="GO" id="GO:0004169">
    <property type="term" value="F:dolichyl-phosphate-mannose-protein mannosyltransferase activity"/>
    <property type="evidence" value="ECO:0007669"/>
    <property type="project" value="TreeGrafter"/>
</dbReference>